<dbReference type="CDD" id="cd16378">
    <property type="entry name" value="CcmH_N"/>
    <property type="match status" value="1"/>
</dbReference>
<dbReference type="PANTHER" id="PTHR47870:SF1">
    <property type="entry name" value="CYTOCHROME C-TYPE BIOGENESIS PROTEIN CCMH"/>
    <property type="match status" value="1"/>
</dbReference>
<proteinExistence type="inferred from homology"/>
<evidence type="ECO:0000259" key="9">
    <source>
        <dbReference type="Pfam" id="PF03918"/>
    </source>
</evidence>
<dbReference type="Pfam" id="PF03918">
    <property type="entry name" value="CcmH"/>
    <property type="match status" value="1"/>
</dbReference>
<keyword evidence="6 7" id="KW-0408">Iron</keyword>
<name>A0A9E4K2X4_9GAMM</name>
<evidence type="ECO:0000256" key="4">
    <source>
        <dbReference type="ARBA" id="ARBA00022729"/>
    </source>
</evidence>
<keyword evidence="5" id="KW-0201">Cytochrome c-type biogenesis</keyword>
<evidence type="ECO:0000256" key="5">
    <source>
        <dbReference type="ARBA" id="ARBA00022748"/>
    </source>
</evidence>
<dbReference type="CDD" id="cd12087">
    <property type="entry name" value="TM_EGFR-like"/>
    <property type="match status" value="1"/>
</dbReference>
<dbReference type="InterPro" id="IPR005616">
    <property type="entry name" value="CcmH/CycL/Ccl2/NrfF_N"/>
</dbReference>
<dbReference type="GO" id="GO:0046872">
    <property type="term" value="F:metal ion binding"/>
    <property type="evidence" value="ECO:0007669"/>
    <property type="project" value="UniProtKB-KW"/>
</dbReference>
<evidence type="ECO:0000256" key="2">
    <source>
        <dbReference type="ARBA" id="ARBA00022617"/>
    </source>
</evidence>
<protein>
    <recommendedName>
        <fullName evidence="7">Cytochrome c-type biogenesis protein</fullName>
    </recommendedName>
</protein>
<dbReference type="InterPro" id="IPR038297">
    <property type="entry name" value="CcmH/CycL/NrfF/Ccl2_sf"/>
</dbReference>
<keyword evidence="7" id="KW-0812">Transmembrane</keyword>
<dbReference type="GO" id="GO:0005886">
    <property type="term" value="C:plasma membrane"/>
    <property type="evidence" value="ECO:0007669"/>
    <property type="project" value="TreeGrafter"/>
</dbReference>
<evidence type="ECO:0000256" key="3">
    <source>
        <dbReference type="ARBA" id="ARBA00022723"/>
    </source>
</evidence>
<dbReference type="AlphaFoldDB" id="A0A9E4K2X4"/>
<evidence type="ECO:0000256" key="1">
    <source>
        <dbReference type="ARBA" id="ARBA00010342"/>
    </source>
</evidence>
<evidence type="ECO:0000256" key="6">
    <source>
        <dbReference type="ARBA" id="ARBA00023004"/>
    </source>
</evidence>
<keyword evidence="4 7" id="KW-0732">Signal</keyword>
<organism evidence="10 11">
    <name type="scientific">Candidatus Thiodiazotropha lotti</name>
    <dbReference type="NCBI Taxonomy" id="2792787"/>
    <lineage>
        <taxon>Bacteria</taxon>
        <taxon>Pseudomonadati</taxon>
        <taxon>Pseudomonadota</taxon>
        <taxon>Gammaproteobacteria</taxon>
        <taxon>Chromatiales</taxon>
        <taxon>Sedimenticolaceae</taxon>
        <taxon>Candidatus Thiodiazotropha</taxon>
    </lineage>
</organism>
<dbReference type="EMBL" id="JAEPDI010000001">
    <property type="protein sequence ID" value="MCG7937691.1"/>
    <property type="molecule type" value="Genomic_DNA"/>
</dbReference>
<gene>
    <name evidence="10" type="ORF">JAZ04_02370</name>
</gene>
<sequence length="159" mass="18344">MRLFLFSFIYLLGLTTLQAATLAEYSFEDPAQDEDFREIIEEMRCLVCQNESLAGSNAELAIDLRNEIYDMMKGGQSKGEIIDFMVARYGDFVLYSPPVKPSTYPIWFGPLIVFLIGGVVLFRIIRRKNQSRETELSEAEQQRLDKLLNQSNEQRDTNQ</sequence>
<feature type="compositionally biased region" description="Basic and acidic residues" evidence="8">
    <location>
        <begin position="135"/>
        <end position="146"/>
    </location>
</feature>
<evidence type="ECO:0000313" key="10">
    <source>
        <dbReference type="EMBL" id="MCG7937691.1"/>
    </source>
</evidence>
<feature type="chain" id="PRO_5039740958" description="Cytochrome c-type biogenesis protein" evidence="7">
    <location>
        <begin position="20"/>
        <end position="159"/>
    </location>
</feature>
<dbReference type="FunFam" id="1.10.8.640:FF:000001">
    <property type="entry name" value="Cytochrome c-type biogenesis protein"/>
    <property type="match status" value="1"/>
</dbReference>
<dbReference type="GO" id="GO:0017004">
    <property type="term" value="P:cytochrome complex assembly"/>
    <property type="evidence" value="ECO:0007669"/>
    <property type="project" value="UniProtKB-KW"/>
</dbReference>
<dbReference type="InterPro" id="IPR051263">
    <property type="entry name" value="C-type_cytochrome_biogenesis"/>
</dbReference>
<feature type="domain" description="CcmH/CycL/Ccl2/NrfF N-terminal" evidence="9">
    <location>
        <begin position="11"/>
        <end position="148"/>
    </location>
</feature>
<keyword evidence="3 7" id="KW-0479">Metal-binding</keyword>
<feature type="transmembrane region" description="Helical" evidence="7">
    <location>
        <begin position="104"/>
        <end position="125"/>
    </location>
</feature>
<reference evidence="10" key="1">
    <citation type="journal article" date="2021" name="Proc. Natl. Acad. Sci. U.S.A.">
        <title>Global biogeography of chemosynthetic symbionts reveals both localized and globally distributed symbiont groups. .</title>
        <authorList>
            <person name="Osvatic J.T."/>
            <person name="Wilkins L.G.E."/>
            <person name="Leibrecht L."/>
            <person name="Leray M."/>
            <person name="Zauner S."/>
            <person name="Polzin J."/>
            <person name="Camacho Y."/>
            <person name="Gros O."/>
            <person name="van Gils J.A."/>
            <person name="Eisen J.A."/>
            <person name="Petersen J.M."/>
            <person name="Yuen B."/>
        </authorList>
    </citation>
    <scope>NUCLEOTIDE SEQUENCE</scope>
    <source>
        <strain evidence="10">MAGL173</strain>
    </source>
</reference>
<keyword evidence="2 7" id="KW-0349">Heme</keyword>
<keyword evidence="7" id="KW-0472">Membrane</keyword>
<keyword evidence="7" id="KW-1133">Transmembrane helix</keyword>
<accession>A0A9E4K2X4</accession>
<comment type="similarity">
    <text evidence="1 7">Belongs to the CcmH/CycL/Ccl2/NrfF family.</text>
</comment>
<evidence type="ECO:0000313" key="11">
    <source>
        <dbReference type="Proteomes" id="UP000886687"/>
    </source>
</evidence>
<evidence type="ECO:0000256" key="8">
    <source>
        <dbReference type="SAM" id="MobiDB-lite"/>
    </source>
</evidence>
<feature type="signal peptide" evidence="7">
    <location>
        <begin position="1"/>
        <end position="19"/>
    </location>
</feature>
<feature type="region of interest" description="Disordered" evidence="8">
    <location>
        <begin position="135"/>
        <end position="159"/>
    </location>
</feature>
<dbReference type="Gene3D" id="1.10.8.640">
    <property type="entry name" value="Cytochrome C biogenesis protein"/>
    <property type="match status" value="1"/>
</dbReference>
<comment type="function">
    <text evidence="7">Possible subunit of a heme lyase.</text>
</comment>
<dbReference type="PANTHER" id="PTHR47870">
    <property type="entry name" value="CYTOCHROME C-TYPE BIOGENESIS PROTEIN CCMH"/>
    <property type="match status" value="1"/>
</dbReference>
<dbReference type="Proteomes" id="UP000886687">
    <property type="component" value="Unassembled WGS sequence"/>
</dbReference>
<evidence type="ECO:0000256" key="7">
    <source>
        <dbReference type="RuleBase" id="RU364112"/>
    </source>
</evidence>
<comment type="caution">
    <text evidence="10">The sequence shown here is derived from an EMBL/GenBank/DDBJ whole genome shotgun (WGS) entry which is preliminary data.</text>
</comment>